<dbReference type="InterPro" id="IPR006639">
    <property type="entry name" value="Preselin/SPP"/>
</dbReference>
<dbReference type="GO" id="GO:0036374">
    <property type="term" value="F:glutathione hydrolase activity"/>
    <property type="evidence" value="ECO:0007669"/>
    <property type="project" value="UniProtKB-UniRule"/>
</dbReference>
<dbReference type="InterPro" id="IPR043138">
    <property type="entry name" value="GGT_lsub"/>
</dbReference>
<comment type="catalytic activity">
    <reaction evidence="1 14">
        <text>an S-substituted glutathione + H2O = an S-substituted L-cysteinylglycine + L-glutamate</text>
        <dbReference type="Rhea" id="RHEA:59468"/>
        <dbReference type="ChEBI" id="CHEBI:15377"/>
        <dbReference type="ChEBI" id="CHEBI:29985"/>
        <dbReference type="ChEBI" id="CHEBI:90779"/>
        <dbReference type="ChEBI" id="CHEBI:143103"/>
        <dbReference type="EC" id="3.4.19.13"/>
    </reaction>
</comment>
<keyword evidence="9 15" id="KW-1133">Transmembrane helix</keyword>
<evidence type="ECO:0000256" key="7">
    <source>
        <dbReference type="ARBA" id="ARBA00022692"/>
    </source>
</evidence>
<dbReference type="GO" id="GO:0006751">
    <property type="term" value="P:glutathione catabolic process"/>
    <property type="evidence" value="ECO:0007669"/>
    <property type="project" value="UniProtKB-UniRule"/>
</dbReference>
<dbReference type="GO" id="GO:0005886">
    <property type="term" value="C:plasma membrane"/>
    <property type="evidence" value="ECO:0007669"/>
    <property type="project" value="TreeGrafter"/>
</dbReference>
<dbReference type="Gene3D" id="3.60.20.40">
    <property type="match status" value="1"/>
</dbReference>
<feature type="transmembrane region" description="Helical" evidence="15">
    <location>
        <begin position="502"/>
        <end position="522"/>
    </location>
</feature>
<dbReference type="Gene3D" id="1.10.246.130">
    <property type="match status" value="1"/>
</dbReference>
<proteinExistence type="inferred from homology"/>
<feature type="binding site" evidence="13">
    <location>
        <begin position="339"/>
        <end position="341"/>
    </location>
    <ligand>
        <name>L-glutamate</name>
        <dbReference type="ChEBI" id="CHEBI:29985"/>
    </ligand>
</feature>
<sequence length="846" mass="93377">MKEGGNAIDAAVASCMCIGVVNMFSAGLGGGGFLAVRIPPSSSNTSSEVFVVDFRETAPSLANETMFPAGGNSSQFGGLAVAVPGAVRGLAEAHRRWGKLSWKQVIEPSAELALGWEVDVELARRITFYPDLMLNNPDWNSTFAPHGALLKEGELIRRPNLSRTLSIIASEGPESFYKGPIADSLVRKIQATGGIISKEDFENYTVNVYPALEGRYVDKKIYVSGAPTAGPVLLHMLNILEAYDFNQTTGLNVHRLVESMKFGFAARTYLSDPAFRNDTETIHQIHTKAYADFIRENLTDDRTHAAQYYNPLFDMPEDHGTSHISVVDKDGMAVALTDTVNTVFASQVLDPETGIILNNEMDDFSVPGTPNAFGLWPSPYNYPEPRKRPLSSTVPVIVENADGSFYLSVGGAGGSLIFTAILQVFLHLLQGMNLLEAVEHGRLHDQIYPAVTVADNIYPEDLLDALRVRGHNVTVFDINRISSVINIVVQHKNGTIFEVDLIASYAGLLSLACICIYTGAFASLPTRKRAGRAENNTDSDDEDEDEQPEFLSVEDAWLFPIIGSVVLFGLFVVIKYFGKEWINWLLGWYFSIAGIGSVWKSLVSLTRYLLGNEQWRRFERFSVHVKRRGVDIFSLKWRTPSLILFPLSVIPSALYRYSSASRRSALLTDVLSMSFCHNALSLLKLDSFKTGTALLSGLFIYDIWWVFGTPVMVEVATKLDVPIKLLWPKSINFSDESGFTLLGLGDVVIPGCFVALALRFDHHRYLKKGKAFSKPYFYASLLAYILGLVATMSVMHIFKAAQPALLYLSPACILSFVATASVRGELSEAWNWIDEPESEGDGKKQN</sequence>
<dbReference type="EC" id="2.3.2.2" evidence="14"/>
<comment type="subcellular location">
    <subcellularLocation>
        <location evidence="3">Endomembrane system</location>
        <topology evidence="3">Multi-pass membrane protein</topology>
    </subcellularLocation>
</comment>
<dbReference type="EC" id="3.4.19.13" evidence="14"/>
<evidence type="ECO:0000256" key="11">
    <source>
        <dbReference type="ARBA" id="ARBA00047417"/>
    </source>
</evidence>
<dbReference type="GO" id="GO:0042500">
    <property type="term" value="F:aspartic endopeptidase activity, intramembrane cleaving"/>
    <property type="evidence" value="ECO:0007669"/>
    <property type="project" value="InterPro"/>
</dbReference>
<dbReference type="FunFam" id="3.60.20.40:FF:000001">
    <property type="entry name" value="Gamma-glutamyltranspeptidase 1"/>
    <property type="match status" value="1"/>
</dbReference>
<dbReference type="FunFam" id="1.10.246.130:FF:000001">
    <property type="entry name" value="Gamma-glutamyltransferase 5 isoform 1"/>
    <property type="match status" value="1"/>
</dbReference>
<protein>
    <recommendedName>
        <fullName evidence="14">Glutathione hydrolase</fullName>
        <ecNumber evidence="14">2.3.2.2</ecNumber>
        <ecNumber evidence="14">3.4.19.13</ecNumber>
    </recommendedName>
    <alternativeName>
        <fullName evidence="14">Gamma-glutamyltransferase</fullName>
    </alternativeName>
    <alternativeName>
        <fullName evidence="14">Gamma-glutamyltranspeptidase</fullName>
    </alternativeName>
</protein>
<accession>A0A1Q3DZS7</accession>
<dbReference type="SMART" id="SM00730">
    <property type="entry name" value="PSN"/>
    <property type="match status" value="1"/>
</dbReference>
<dbReference type="InterPro" id="IPR043137">
    <property type="entry name" value="GGT_ssub_C"/>
</dbReference>
<dbReference type="Pfam" id="PF04258">
    <property type="entry name" value="Peptidase_A22B"/>
    <property type="match status" value="1"/>
</dbReference>
<evidence type="ECO:0000256" key="13">
    <source>
        <dbReference type="PIRSR" id="PIRSR600101-2"/>
    </source>
</evidence>
<dbReference type="PANTHER" id="PTHR11686">
    <property type="entry name" value="GAMMA GLUTAMYL TRANSPEPTIDASE"/>
    <property type="match status" value="1"/>
</dbReference>
<keyword evidence="7 15" id="KW-0812">Transmembrane</keyword>
<dbReference type="PANTHER" id="PTHR11686:SF9">
    <property type="entry name" value="RE13973P"/>
    <property type="match status" value="1"/>
</dbReference>
<evidence type="ECO:0000256" key="8">
    <source>
        <dbReference type="ARBA" id="ARBA00022801"/>
    </source>
</evidence>
<feature type="binding site" evidence="13">
    <location>
        <position position="363"/>
    </location>
    <ligand>
        <name>L-glutamate</name>
        <dbReference type="ChEBI" id="CHEBI:29985"/>
    </ligand>
</feature>
<evidence type="ECO:0000256" key="10">
    <source>
        <dbReference type="ARBA" id="ARBA00023136"/>
    </source>
</evidence>
<dbReference type="GO" id="GO:0000324">
    <property type="term" value="C:fungal-type vacuole"/>
    <property type="evidence" value="ECO:0007669"/>
    <property type="project" value="TreeGrafter"/>
</dbReference>
<feature type="binding site" evidence="13">
    <location>
        <position position="414"/>
    </location>
    <ligand>
        <name>L-glutamate</name>
        <dbReference type="ChEBI" id="CHEBI:29985"/>
    </ligand>
</feature>
<dbReference type="GO" id="GO:0103068">
    <property type="term" value="F:leukotriene C4 gamma-glutamyl transferase activity"/>
    <property type="evidence" value="ECO:0007669"/>
    <property type="project" value="UniProtKB-EC"/>
</dbReference>
<reference evidence="16 17" key="2">
    <citation type="submission" date="2017-02" db="EMBL/GenBank/DDBJ databases">
        <title>A genome survey and senescence transcriptome analysis in Lentinula edodes.</title>
        <authorList>
            <person name="Sakamoto Y."/>
            <person name="Nakade K."/>
            <person name="Sato S."/>
            <person name="Yoshida Y."/>
            <person name="Miyazaki K."/>
            <person name="Natsume S."/>
            <person name="Konno N."/>
        </authorList>
    </citation>
    <scope>NUCLEOTIDE SEQUENCE [LARGE SCALE GENOMIC DNA]</scope>
    <source>
        <strain evidence="16 17">NBRC 111202</strain>
    </source>
</reference>
<dbReference type="Proteomes" id="UP000188533">
    <property type="component" value="Unassembled WGS sequence"/>
</dbReference>
<keyword evidence="14" id="KW-0808">Transferase</keyword>
<evidence type="ECO:0000256" key="1">
    <source>
        <dbReference type="ARBA" id="ARBA00001049"/>
    </source>
</evidence>
<name>A0A1Q3DZS7_LENED</name>
<keyword evidence="10 15" id="KW-0472">Membrane</keyword>
<keyword evidence="8 14" id="KW-0378">Hydrolase</keyword>
<dbReference type="InterPro" id="IPR007369">
    <property type="entry name" value="Peptidase_A22B_SPP"/>
</dbReference>
<comment type="function">
    <text evidence="14">Cleaves the gamma-glutamyl peptide bond of glutathione and glutathione conjugates.</text>
</comment>
<evidence type="ECO:0000256" key="15">
    <source>
        <dbReference type="SAM" id="Phobius"/>
    </source>
</evidence>
<evidence type="ECO:0000256" key="5">
    <source>
        <dbReference type="ARBA" id="ARBA00006859"/>
    </source>
</evidence>
<feature type="transmembrane region" description="Helical" evidence="15">
    <location>
        <begin position="737"/>
        <end position="756"/>
    </location>
</feature>
<evidence type="ECO:0000313" key="17">
    <source>
        <dbReference type="Proteomes" id="UP000188533"/>
    </source>
</evidence>
<keyword evidence="17" id="KW-1185">Reference proteome</keyword>
<comment type="caution">
    <text evidence="16">The sequence shown here is derived from an EMBL/GenBank/DDBJ whole genome shotgun (WGS) entry which is preliminary data.</text>
</comment>
<dbReference type="InterPro" id="IPR029055">
    <property type="entry name" value="Ntn_hydrolases_N"/>
</dbReference>
<dbReference type="Pfam" id="PF01019">
    <property type="entry name" value="G_glu_transpept"/>
    <property type="match status" value="1"/>
</dbReference>
<feature type="transmembrane region" description="Helical" evidence="15">
    <location>
        <begin position="556"/>
        <end position="574"/>
    </location>
</feature>
<reference evidence="16 17" key="1">
    <citation type="submission" date="2016-08" db="EMBL/GenBank/DDBJ databases">
        <authorList>
            <consortium name="Lentinula edodes genome sequencing consortium"/>
            <person name="Sakamoto Y."/>
            <person name="Nakade K."/>
            <person name="Sato S."/>
            <person name="Yoshida Y."/>
            <person name="Miyazaki K."/>
            <person name="Natsume S."/>
            <person name="Konno N."/>
        </authorList>
    </citation>
    <scope>NUCLEOTIDE SEQUENCE [LARGE SCALE GENOMIC DNA]</scope>
    <source>
        <strain evidence="16 17">NBRC 111202</strain>
    </source>
</reference>
<dbReference type="SUPFAM" id="SSF56235">
    <property type="entry name" value="N-terminal nucleophile aminohydrolases (Ntn hydrolases)"/>
    <property type="match status" value="1"/>
</dbReference>
<keyword evidence="14" id="KW-0012">Acyltransferase</keyword>
<feature type="transmembrane region" description="Helical" evidence="15">
    <location>
        <begin position="776"/>
        <end position="798"/>
    </location>
</feature>
<dbReference type="STRING" id="5353.A0A1Q3DZS7"/>
<evidence type="ECO:0000256" key="4">
    <source>
        <dbReference type="ARBA" id="ARBA00005115"/>
    </source>
</evidence>
<comment type="pathway">
    <text evidence="4 14">Sulfur metabolism; glutathione metabolism.</text>
</comment>
<evidence type="ECO:0000256" key="9">
    <source>
        <dbReference type="ARBA" id="ARBA00022989"/>
    </source>
</evidence>
<comment type="similarity">
    <text evidence="6">Belongs to the gamma-glutamyltransferase family.</text>
</comment>
<comment type="similarity">
    <text evidence="5">Belongs to the peptidase A22B family.</text>
</comment>
<feature type="binding site" evidence="13">
    <location>
        <position position="55"/>
    </location>
    <ligand>
        <name>L-glutamate</name>
        <dbReference type="ChEBI" id="CHEBI:29985"/>
    </ligand>
</feature>
<evidence type="ECO:0000313" key="16">
    <source>
        <dbReference type="EMBL" id="GAW00513.1"/>
    </source>
</evidence>
<evidence type="ECO:0000256" key="6">
    <source>
        <dbReference type="ARBA" id="ARBA00009381"/>
    </source>
</evidence>
<dbReference type="EMBL" id="BDGU01000032">
    <property type="protein sequence ID" value="GAW00513.1"/>
    <property type="molecule type" value="Genomic_DNA"/>
</dbReference>
<evidence type="ECO:0000256" key="3">
    <source>
        <dbReference type="ARBA" id="ARBA00004127"/>
    </source>
</evidence>
<gene>
    <name evidence="16" type="ORF">LENED_002040</name>
</gene>
<evidence type="ECO:0000256" key="12">
    <source>
        <dbReference type="PIRSR" id="PIRSR600101-1"/>
    </source>
</evidence>
<evidence type="ECO:0000256" key="14">
    <source>
        <dbReference type="RuleBase" id="RU368068"/>
    </source>
</evidence>
<dbReference type="AlphaFoldDB" id="A0A1Q3DZS7"/>
<comment type="catalytic activity">
    <reaction evidence="2 14">
        <text>glutathione + H2O = L-cysteinylglycine + L-glutamate</text>
        <dbReference type="Rhea" id="RHEA:28807"/>
        <dbReference type="ChEBI" id="CHEBI:15377"/>
        <dbReference type="ChEBI" id="CHEBI:29985"/>
        <dbReference type="ChEBI" id="CHEBI:57925"/>
        <dbReference type="ChEBI" id="CHEBI:61694"/>
        <dbReference type="EC" id="3.4.19.13"/>
    </reaction>
</comment>
<feature type="transmembrane region" description="Helical" evidence="15">
    <location>
        <begin position="581"/>
        <end position="599"/>
    </location>
</feature>
<feature type="transmembrane region" description="Helical" evidence="15">
    <location>
        <begin position="693"/>
        <end position="717"/>
    </location>
</feature>
<organism evidence="16 17">
    <name type="scientific">Lentinula edodes</name>
    <name type="common">Shiitake mushroom</name>
    <name type="synonym">Lentinus edodes</name>
    <dbReference type="NCBI Taxonomy" id="5353"/>
    <lineage>
        <taxon>Eukaryota</taxon>
        <taxon>Fungi</taxon>
        <taxon>Dikarya</taxon>
        <taxon>Basidiomycota</taxon>
        <taxon>Agaricomycotina</taxon>
        <taxon>Agaricomycetes</taxon>
        <taxon>Agaricomycetidae</taxon>
        <taxon>Agaricales</taxon>
        <taxon>Marasmiineae</taxon>
        <taxon>Omphalotaceae</taxon>
        <taxon>Lentinula</taxon>
    </lineage>
</organism>
<feature type="binding site" evidence="13">
    <location>
        <begin position="391"/>
        <end position="392"/>
    </location>
    <ligand>
        <name>L-glutamate</name>
        <dbReference type="ChEBI" id="CHEBI:29985"/>
    </ligand>
</feature>
<dbReference type="InterPro" id="IPR000101">
    <property type="entry name" value="GGT_peptidase"/>
</dbReference>
<comment type="catalytic activity">
    <reaction evidence="11 14">
        <text>an N-terminal (5-L-glutamyl)-[peptide] + an alpha-amino acid = 5-L-glutamyl amino acid + an N-terminal L-alpha-aminoacyl-[peptide]</text>
        <dbReference type="Rhea" id="RHEA:23904"/>
        <dbReference type="Rhea" id="RHEA-COMP:9780"/>
        <dbReference type="Rhea" id="RHEA-COMP:9795"/>
        <dbReference type="ChEBI" id="CHEBI:77644"/>
        <dbReference type="ChEBI" id="CHEBI:78597"/>
        <dbReference type="ChEBI" id="CHEBI:78599"/>
        <dbReference type="ChEBI" id="CHEBI:78608"/>
        <dbReference type="EC" id="2.3.2.2"/>
    </reaction>
</comment>
<dbReference type="NCBIfam" id="TIGR00066">
    <property type="entry name" value="g_glut_trans"/>
    <property type="match status" value="1"/>
</dbReference>
<feature type="active site" description="Nucleophile" evidence="12">
    <location>
        <position position="321"/>
    </location>
</feature>
<evidence type="ECO:0000256" key="2">
    <source>
        <dbReference type="ARBA" id="ARBA00001089"/>
    </source>
</evidence>
<dbReference type="PRINTS" id="PR01210">
    <property type="entry name" value="GGTRANSPTASE"/>
</dbReference>
<dbReference type="GO" id="GO:0012505">
    <property type="term" value="C:endomembrane system"/>
    <property type="evidence" value="ECO:0007669"/>
    <property type="project" value="UniProtKB-SubCell"/>
</dbReference>